<evidence type="ECO:0000313" key="2">
    <source>
        <dbReference type="Proteomes" id="UP000286268"/>
    </source>
</evidence>
<keyword evidence="2" id="KW-1185">Reference proteome</keyword>
<gene>
    <name evidence="1" type="ORF">C1I91_21165</name>
</gene>
<organism evidence="1 2">
    <name type="scientific">Clostridium manihotivorum</name>
    <dbReference type="NCBI Taxonomy" id="2320868"/>
    <lineage>
        <taxon>Bacteria</taxon>
        <taxon>Bacillati</taxon>
        <taxon>Bacillota</taxon>
        <taxon>Clostridia</taxon>
        <taxon>Eubacteriales</taxon>
        <taxon>Clostridiaceae</taxon>
        <taxon>Clostridium</taxon>
    </lineage>
</organism>
<accession>A0A410DY70</accession>
<sequence length="135" mass="15678">MNKKHYITIFILTILIILLTLSLSNINLNPEISYKNNSYAGENEDWTVSLDVRDTFLKINITPKNLVLDKDSKIQCMFKTSRRYTSSGTLYYGNTRKSFMASLSLINYPINYKDEIVTVTYNNKEEQISLHPIIK</sequence>
<protein>
    <submittedName>
        <fullName evidence="1">Uncharacterized protein</fullName>
    </submittedName>
</protein>
<reference evidence="1 2" key="1">
    <citation type="submission" date="2018-01" db="EMBL/GenBank/DDBJ databases">
        <title>Genome Sequencing and Assembly of Anaerobacter polyendosporus strain CT4.</title>
        <authorList>
            <person name="Tachaapaikoon C."/>
            <person name="Sutheeworapong S."/>
            <person name="Jenjaroenpun P."/>
            <person name="Wongsurawat T."/>
            <person name="Nookeaw I."/>
            <person name="Cheawchanlertfa P."/>
            <person name="Kosugi A."/>
            <person name="Cheevadhanarak S."/>
            <person name="Ratanakhanokchai K."/>
        </authorList>
    </citation>
    <scope>NUCLEOTIDE SEQUENCE [LARGE SCALE GENOMIC DNA]</scope>
    <source>
        <strain evidence="1 2">CT4</strain>
    </source>
</reference>
<dbReference type="AlphaFoldDB" id="A0A410DY70"/>
<name>A0A410DY70_9CLOT</name>
<dbReference type="Proteomes" id="UP000286268">
    <property type="component" value="Chromosome"/>
</dbReference>
<evidence type="ECO:0000313" key="1">
    <source>
        <dbReference type="EMBL" id="QAA33938.1"/>
    </source>
</evidence>
<dbReference type="RefSeq" id="WP_128214658.1">
    <property type="nucleotide sequence ID" value="NZ_CP025746.1"/>
</dbReference>
<proteinExistence type="predicted"/>
<dbReference type="KEGG" id="cmah:C1I91_21165"/>
<dbReference type="EMBL" id="CP025746">
    <property type="protein sequence ID" value="QAA33938.1"/>
    <property type="molecule type" value="Genomic_DNA"/>
</dbReference>